<evidence type="ECO:0000313" key="9">
    <source>
        <dbReference type="EMBL" id="PNF15557.1"/>
    </source>
</evidence>
<gene>
    <name evidence="9" type="ORF">B7P43_G16473</name>
</gene>
<protein>
    <recommendedName>
        <fullName evidence="8">DDE Tnp4 domain-containing protein</fullName>
    </recommendedName>
</protein>
<keyword evidence="10" id="KW-1185">Reference proteome</keyword>
<reference evidence="9 10" key="1">
    <citation type="submission" date="2017-12" db="EMBL/GenBank/DDBJ databases">
        <title>Hemimetabolous genomes reveal molecular basis of termite eusociality.</title>
        <authorList>
            <person name="Harrison M.C."/>
            <person name="Jongepier E."/>
            <person name="Robertson H.M."/>
            <person name="Arning N."/>
            <person name="Bitard-Feildel T."/>
            <person name="Chao H."/>
            <person name="Childers C.P."/>
            <person name="Dinh H."/>
            <person name="Doddapaneni H."/>
            <person name="Dugan S."/>
            <person name="Gowin J."/>
            <person name="Greiner C."/>
            <person name="Han Y."/>
            <person name="Hu H."/>
            <person name="Hughes D.S.T."/>
            <person name="Huylmans A.-K."/>
            <person name="Kemena C."/>
            <person name="Kremer L.P.M."/>
            <person name="Lee S.L."/>
            <person name="Lopez-Ezquerra A."/>
            <person name="Mallet L."/>
            <person name="Monroy-Kuhn J.M."/>
            <person name="Moser A."/>
            <person name="Murali S.C."/>
            <person name="Muzny D.M."/>
            <person name="Otani S."/>
            <person name="Piulachs M.-D."/>
            <person name="Poelchau M."/>
            <person name="Qu J."/>
            <person name="Schaub F."/>
            <person name="Wada-Katsumata A."/>
            <person name="Worley K.C."/>
            <person name="Xie Q."/>
            <person name="Ylla G."/>
            <person name="Poulsen M."/>
            <person name="Gibbs R.A."/>
            <person name="Schal C."/>
            <person name="Richards S."/>
            <person name="Belles X."/>
            <person name="Korb J."/>
            <person name="Bornberg-Bauer E."/>
        </authorList>
    </citation>
    <scope>NUCLEOTIDE SEQUENCE [LARGE SCALE GENOMIC DNA]</scope>
    <source>
        <tissue evidence="9">Whole body</tissue>
    </source>
</reference>
<evidence type="ECO:0000256" key="1">
    <source>
        <dbReference type="ARBA" id="ARBA00001968"/>
    </source>
</evidence>
<dbReference type="Pfam" id="PF13359">
    <property type="entry name" value="DDE_Tnp_4"/>
    <property type="match status" value="1"/>
</dbReference>
<feature type="domain" description="DDE Tnp4" evidence="8">
    <location>
        <begin position="168"/>
        <end position="303"/>
    </location>
</feature>
<evidence type="ECO:0000313" key="10">
    <source>
        <dbReference type="Proteomes" id="UP000235965"/>
    </source>
</evidence>
<dbReference type="InterPro" id="IPR045249">
    <property type="entry name" value="HARBI1-like"/>
</dbReference>
<comment type="similarity">
    <text evidence="3">Belongs to the HARBI1 family.</text>
</comment>
<dbReference type="InterPro" id="IPR027806">
    <property type="entry name" value="HARBI1_dom"/>
</dbReference>
<evidence type="ECO:0000256" key="7">
    <source>
        <dbReference type="ARBA" id="ARBA00023242"/>
    </source>
</evidence>
<dbReference type="PANTHER" id="PTHR22930">
    <property type="match status" value="1"/>
</dbReference>
<name>A0A2J7PGU2_9NEOP</name>
<dbReference type="STRING" id="105785.A0A2J7PGU2"/>
<dbReference type="OrthoDB" id="1696965at2759"/>
<evidence type="ECO:0000259" key="8">
    <source>
        <dbReference type="Pfam" id="PF13359"/>
    </source>
</evidence>
<keyword evidence="6" id="KW-0378">Hydrolase</keyword>
<evidence type="ECO:0000256" key="4">
    <source>
        <dbReference type="ARBA" id="ARBA00022722"/>
    </source>
</evidence>
<dbReference type="GO" id="GO:0005634">
    <property type="term" value="C:nucleus"/>
    <property type="evidence" value="ECO:0007669"/>
    <property type="project" value="UniProtKB-SubCell"/>
</dbReference>
<organism evidence="9 10">
    <name type="scientific">Cryptotermes secundus</name>
    <dbReference type="NCBI Taxonomy" id="105785"/>
    <lineage>
        <taxon>Eukaryota</taxon>
        <taxon>Metazoa</taxon>
        <taxon>Ecdysozoa</taxon>
        <taxon>Arthropoda</taxon>
        <taxon>Hexapoda</taxon>
        <taxon>Insecta</taxon>
        <taxon>Pterygota</taxon>
        <taxon>Neoptera</taxon>
        <taxon>Polyneoptera</taxon>
        <taxon>Dictyoptera</taxon>
        <taxon>Blattodea</taxon>
        <taxon>Blattoidea</taxon>
        <taxon>Termitoidae</taxon>
        <taxon>Kalotermitidae</taxon>
        <taxon>Cryptotermitinae</taxon>
        <taxon>Cryptotermes</taxon>
    </lineage>
</organism>
<dbReference type="PANTHER" id="PTHR22930:SF269">
    <property type="entry name" value="NUCLEASE HARBI1-LIKE PROTEIN"/>
    <property type="match status" value="1"/>
</dbReference>
<dbReference type="AlphaFoldDB" id="A0A2J7PGU2"/>
<evidence type="ECO:0000256" key="5">
    <source>
        <dbReference type="ARBA" id="ARBA00022723"/>
    </source>
</evidence>
<dbReference type="GO" id="GO:0046872">
    <property type="term" value="F:metal ion binding"/>
    <property type="evidence" value="ECO:0007669"/>
    <property type="project" value="UniProtKB-KW"/>
</dbReference>
<evidence type="ECO:0000256" key="2">
    <source>
        <dbReference type="ARBA" id="ARBA00004123"/>
    </source>
</evidence>
<dbReference type="GO" id="GO:0004518">
    <property type="term" value="F:nuclease activity"/>
    <property type="evidence" value="ECO:0007669"/>
    <property type="project" value="UniProtKB-KW"/>
</dbReference>
<evidence type="ECO:0000256" key="6">
    <source>
        <dbReference type="ARBA" id="ARBA00022801"/>
    </source>
</evidence>
<keyword evidence="4" id="KW-0540">Nuclease</keyword>
<dbReference type="GO" id="GO:0016787">
    <property type="term" value="F:hydrolase activity"/>
    <property type="evidence" value="ECO:0007669"/>
    <property type="project" value="UniProtKB-KW"/>
</dbReference>
<comment type="cofactor">
    <cofactor evidence="1">
        <name>a divalent metal cation</name>
        <dbReference type="ChEBI" id="CHEBI:60240"/>
    </cofactor>
</comment>
<proteinExistence type="inferred from homology"/>
<comment type="subcellular location">
    <subcellularLocation>
        <location evidence="2">Nucleus</location>
    </subcellularLocation>
</comment>
<keyword evidence="7" id="KW-0539">Nucleus</keyword>
<evidence type="ECO:0000256" key="3">
    <source>
        <dbReference type="ARBA" id="ARBA00006958"/>
    </source>
</evidence>
<dbReference type="EMBL" id="NEVH01025161">
    <property type="protein sequence ID" value="PNF15557.1"/>
    <property type="molecule type" value="Genomic_DNA"/>
</dbReference>
<accession>A0A2J7PGU2</accession>
<comment type="caution">
    <text evidence="9">The sequence shown here is derived from an EMBL/GenBank/DDBJ whole genome shotgun (WGS) entry which is preliminary data.</text>
</comment>
<dbReference type="InParanoid" id="A0A2J7PGU2"/>
<sequence length="362" mass="41549">MALSKVTRTVLLCDNQYLKWKTWKKRGRSEWVSEVCQGRGVYGEYHHLFRVLRKNELKFVQYTRMSISTFDYILSKVQDVLEKQTTNWRKPICAEERLLVTIRSLATGTSFTMLGFSFRMEASTVKAMVMDTCKAFWEKLVEEHTPAPSTERLKQSRAGFLNVWNFPQGVSDPEYKFITIDVGAKGSQNDGGTFAASSLCASLESKNFNMPPDCELPTSSEKLPNVLIADEAYPLKPYLLKPYARKNLTPAKTAFNYRLSRARRCIECAFGILYAKWRILGKDIETSVPNAIAIIKCTCVLHNVIRDKDGENDPVYREVRFNGLQSAPLHKHRRNNRYTTLAEKVHDTFANYLKTQRLLKGD</sequence>
<dbReference type="Proteomes" id="UP000235965">
    <property type="component" value="Unassembled WGS sequence"/>
</dbReference>
<keyword evidence="5" id="KW-0479">Metal-binding</keyword>